<reference evidence="1" key="1">
    <citation type="submission" date="2020-08" db="EMBL/GenBank/DDBJ databases">
        <title>Multicomponent nature underlies the extraordinary mechanical properties of spider dragline silk.</title>
        <authorList>
            <person name="Kono N."/>
            <person name="Nakamura H."/>
            <person name="Mori M."/>
            <person name="Yoshida Y."/>
            <person name="Ohtoshi R."/>
            <person name="Malay A.D."/>
            <person name="Moran D.A.P."/>
            <person name="Tomita M."/>
            <person name="Numata K."/>
            <person name="Arakawa K."/>
        </authorList>
    </citation>
    <scope>NUCLEOTIDE SEQUENCE</scope>
</reference>
<evidence type="ECO:0000313" key="1">
    <source>
        <dbReference type="EMBL" id="GFU26681.1"/>
    </source>
</evidence>
<dbReference type="EMBL" id="BMAW01032666">
    <property type="protein sequence ID" value="GFU26681.1"/>
    <property type="molecule type" value="Genomic_DNA"/>
</dbReference>
<protein>
    <submittedName>
        <fullName evidence="1">Uncharacterized protein</fullName>
    </submittedName>
</protein>
<sequence>MGFQNPPRHIPAFERRFLPSSWEESRFQIFFHHHERTVFSRRDNGFTLTNSVVSHALDSGEQRPWPNVLPISTLVRSVSPMSDPRCNFGLFKIAYLSCPLGSASSL</sequence>
<proteinExistence type="predicted"/>
<gene>
    <name evidence="1" type="ORF">NPIL_628911</name>
</gene>
<dbReference type="Proteomes" id="UP000887013">
    <property type="component" value="Unassembled WGS sequence"/>
</dbReference>
<keyword evidence="2" id="KW-1185">Reference proteome</keyword>
<name>A0A8X6ULL0_NEPPI</name>
<organism evidence="1 2">
    <name type="scientific">Nephila pilipes</name>
    <name type="common">Giant wood spider</name>
    <name type="synonym">Nephila maculata</name>
    <dbReference type="NCBI Taxonomy" id="299642"/>
    <lineage>
        <taxon>Eukaryota</taxon>
        <taxon>Metazoa</taxon>
        <taxon>Ecdysozoa</taxon>
        <taxon>Arthropoda</taxon>
        <taxon>Chelicerata</taxon>
        <taxon>Arachnida</taxon>
        <taxon>Araneae</taxon>
        <taxon>Araneomorphae</taxon>
        <taxon>Entelegynae</taxon>
        <taxon>Araneoidea</taxon>
        <taxon>Nephilidae</taxon>
        <taxon>Nephila</taxon>
    </lineage>
</organism>
<comment type="caution">
    <text evidence="1">The sequence shown here is derived from an EMBL/GenBank/DDBJ whole genome shotgun (WGS) entry which is preliminary data.</text>
</comment>
<evidence type="ECO:0000313" key="2">
    <source>
        <dbReference type="Proteomes" id="UP000887013"/>
    </source>
</evidence>
<dbReference type="AlphaFoldDB" id="A0A8X6ULL0"/>
<accession>A0A8X6ULL0</accession>